<gene>
    <name evidence="1" type="ORF">SDC9_209195</name>
</gene>
<dbReference type="EMBL" id="VSSQ01138108">
    <property type="protein sequence ID" value="MPN61458.1"/>
    <property type="molecule type" value="Genomic_DNA"/>
</dbReference>
<organism evidence="1">
    <name type="scientific">bioreactor metagenome</name>
    <dbReference type="NCBI Taxonomy" id="1076179"/>
    <lineage>
        <taxon>unclassified sequences</taxon>
        <taxon>metagenomes</taxon>
        <taxon>ecological metagenomes</taxon>
    </lineage>
</organism>
<accession>A0A645JCP3</accession>
<proteinExistence type="predicted"/>
<comment type="caution">
    <text evidence="1">The sequence shown here is derived from an EMBL/GenBank/DDBJ whole genome shotgun (WGS) entry which is preliminary data.</text>
</comment>
<name>A0A645JCP3_9ZZZZ</name>
<evidence type="ECO:0000313" key="1">
    <source>
        <dbReference type="EMBL" id="MPN61458.1"/>
    </source>
</evidence>
<sequence>MISEGRITGFVNHTEQWDANRKRYNLKRFSEEVNRVTQLGDYIAMPVPRMRGVNVFWSGERFMLRAETEGEPERVSVQVFSPGPGGGLINTGYSTDLADTGQRTAADAELWTGSLWDPAMINKWGRREPEELSFRFTAYYPEGVTKIHTAAAIIDSERDYWQFHRLW</sequence>
<protein>
    <submittedName>
        <fullName evidence="1">Uncharacterized protein</fullName>
    </submittedName>
</protein>
<dbReference type="AlphaFoldDB" id="A0A645JCP3"/>
<reference evidence="1" key="1">
    <citation type="submission" date="2019-08" db="EMBL/GenBank/DDBJ databases">
        <authorList>
            <person name="Kucharzyk K."/>
            <person name="Murdoch R.W."/>
            <person name="Higgins S."/>
            <person name="Loffler F."/>
        </authorList>
    </citation>
    <scope>NUCLEOTIDE SEQUENCE</scope>
</reference>